<dbReference type="InterPro" id="IPR002889">
    <property type="entry name" value="WSC_carb-bd"/>
</dbReference>
<protein>
    <submittedName>
        <fullName evidence="9">7777_t:CDS:1</fullName>
    </submittedName>
</protein>
<dbReference type="PROSITE" id="PS51212">
    <property type="entry name" value="WSC"/>
    <property type="match status" value="1"/>
</dbReference>
<evidence type="ECO:0000256" key="2">
    <source>
        <dbReference type="ARBA" id="ARBA00022692"/>
    </source>
</evidence>
<evidence type="ECO:0000259" key="8">
    <source>
        <dbReference type="PROSITE" id="PS51212"/>
    </source>
</evidence>
<evidence type="ECO:0000256" key="5">
    <source>
        <dbReference type="ARBA" id="ARBA00023136"/>
    </source>
</evidence>
<dbReference type="OrthoDB" id="2384258at2759"/>
<dbReference type="PANTHER" id="PTHR24269">
    <property type="entry name" value="KREMEN PROTEIN"/>
    <property type="match status" value="1"/>
</dbReference>
<keyword evidence="10" id="KW-1185">Reference proteome</keyword>
<keyword evidence="6" id="KW-0325">Glycoprotein</keyword>
<gene>
    <name evidence="9" type="ORF">DERYTH_LOCUS21416</name>
</gene>
<feature type="non-terminal residue" evidence="9">
    <location>
        <position position="1"/>
    </location>
</feature>
<evidence type="ECO:0000256" key="1">
    <source>
        <dbReference type="ARBA" id="ARBA00004167"/>
    </source>
</evidence>
<dbReference type="EMBL" id="CAJVPY010027259">
    <property type="protein sequence ID" value="CAG8790927.1"/>
    <property type="molecule type" value="Genomic_DNA"/>
</dbReference>
<dbReference type="Pfam" id="PF01822">
    <property type="entry name" value="WSC"/>
    <property type="match status" value="2"/>
</dbReference>
<evidence type="ECO:0000313" key="10">
    <source>
        <dbReference type="Proteomes" id="UP000789405"/>
    </source>
</evidence>
<feature type="domain" description="WSC" evidence="8">
    <location>
        <begin position="81"/>
        <end position="187"/>
    </location>
</feature>
<dbReference type="InterPro" id="IPR051836">
    <property type="entry name" value="Kremen_rcpt"/>
</dbReference>
<feature type="transmembrane region" description="Helical" evidence="7">
    <location>
        <begin position="12"/>
        <end position="36"/>
    </location>
</feature>
<organism evidence="9 10">
    <name type="scientific">Dentiscutata erythropus</name>
    <dbReference type="NCBI Taxonomy" id="1348616"/>
    <lineage>
        <taxon>Eukaryota</taxon>
        <taxon>Fungi</taxon>
        <taxon>Fungi incertae sedis</taxon>
        <taxon>Mucoromycota</taxon>
        <taxon>Glomeromycotina</taxon>
        <taxon>Glomeromycetes</taxon>
        <taxon>Diversisporales</taxon>
        <taxon>Gigasporaceae</taxon>
        <taxon>Dentiscutata</taxon>
    </lineage>
</organism>
<evidence type="ECO:0000256" key="7">
    <source>
        <dbReference type="SAM" id="Phobius"/>
    </source>
</evidence>
<comment type="caution">
    <text evidence="9">The sequence shown here is derived from an EMBL/GenBank/DDBJ whole genome shotgun (WGS) entry which is preliminary data.</text>
</comment>
<dbReference type="Proteomes" id="UP000789405">
    <property type="component" value="Unassembled WGS sequence"/>
</dbReference>
<sequence length="247" mass="28157">MRSLNNYASDPYIRSYSLSLIFLIVTTVNGFTYLSFPFNIINCLPKINFIEVTAYSETSKEIFFYNFGECVGNLTRRNHPTSDPLGCYIFNNALNKDTLNGLSNLDFADPYKDRDQNLMDPALCIIYCADYLFKYAARRRGKECRCGNENGLDGYILTSTTYCNMTCVGNSSYMRGGENTYAIYEVGYIKDSPYCNQRSLNGYSIERSGMTVEMCIGYCKQKNFEIVGLEIGSQCFCDHDFNSYTNL</sequence>
<feature type="non-terminal residue" evidence="9">
    <location>
        <position position="247"/>
    </location>
</feature>
<dbReference type="PANTHER" id="PTHR24269:SF16">
    <property type="entry name" value="PROTEIN SLG1"/>
    <property type="match status" value="1"/>
</dbReference>
<keyword evidence="3" id="KW-0732">Signal</keyword>
<evidence type="ECO:0000256" key="4">
    <source>
        <dbReference type="ARBA" id="ARBA00022989"/>
    </source>
</evidence>
<evidence type="ECO:0000313" key="9">
    <source>
        <dbReference type="EMBL" id="CAG8790927.1"/>
    </source>
</evidence>
<accession>A0A9N9JP75</accession>
<keyword evidence="5 7" id="KW-0472">Membrane</keyword>
<reference evidence="9" key="1">
    <citation type="submission" date="2021-06" db="EMBL/GenBank/DDBJ databases">
        <authorList>
            <person name="Kallberg Y."/>
            <person name="Tangrot J."/>
            <person name="Rosling A."/>
        </authorList>
    </citation>
    <scope>NUCLEOTIDE SEQUENCE</scope>
    <source>
        <strain evidence="9">MA453B</strain>
    </source>
</reference>
<keyword evidence="4 7" id="KW-1133">Transmembrane helix</keyword>
<comment type="subcellular location">
    <subcellularLocation>
        <location evidence="1">Membrane</location>
        <topology evidence="1">Single-pass membrane protein</topology>
    </subcellularLocation>
</comment>
<name>A0A9N9JP75_9GLOM</name>
<keyword evidence="2 7" id="KW-0812">Transmembrane</keyword>
<evidence type="ECO:0000256" key="3">
    <source>
        <dbReference type="ARBA" id="ARBA00022729"/>
    </source>
</evidence>
<evidence type="ECO:0000256" key="6">
    <source>
        <dbReference type="ARBA" id="ARBA00023180"/>
    </source>
</evidence>
<dbReference type="AlphaFoldDB" id="A0A9N9JP75"/>
<dbReference type="GO" id="GO:0005886">
    <property type="term" value="C:plasma membrane"/>
    <property type="evidence" value="ECO:0007669"/>
    <property type="project" value="TreeGrafter"/>
</dbReference>
<proteinExistence type="predicted"/>